<feature type="transmembrane region" description="Helical" evidence="11">
    <location>
        <begin position="48"/>
        <end position="70"/>
    </location>
</feature>
<dbReference type="InterPro" id="IPR011701">
    <property type="entry name" value="MFS"/>
</dbReference>
<keyword evidence="4" id="KW-0813">Transport</keyword>
<dbReference type="PANTHER" id="PTHR43702">
    <property type="entry name" value="L-FUCOSE-PROTON SYMPORTER"/>
    <property type="match status" value="1"/>
</dbReference>
<sequence>MTRKPLSNAAAIAVVTLIFFTWGGLTSLNDVLIPHLKAVFDMNYARTMLIQSTFFGAYFLMSLPSGAVVARAGYRGSIAIGLVVAAVGAALFHPAAALPSYPLFLGALFVLASGLTLLQVAANPYISLLGDPAGAASRMNLAQALNSLGTTLFPWLIGPLILSTAVLGAGEIAAMNVAEQAAYRAQQAQSVQLPYLLLGGGLLLLAVFVLAMRLPTLRDAAAAVEKTRHGFTDALRLRRVRWGALAIFVYVGAEVAIGSFLINYISGPDTGGLTEATASRYLALYWGGAMVGRFAGAALLRRVDARRLLALFAVVAGLLLATTMGTRDQLAMWSVIAIGLFNSIMFPTIFAIAIERLGPLTSRASSLLVMAIVGGAVVPWVQGWLADRIGIQHAFAVPLACYVFIVWYALRGSRHEADAEPVGDAEPLR</sequence>
<feature type="transmembrane region" description="Helical" evidence="11">
    <location>
        <begin position="103"/>
        <end position="126"/>
    </location>
</feature>
<evidence type="ECO:0000256" key="11">
    <source>
        <dbReference type="SAM" id="Phobius"/>
    </source>
</evidence>
<dbReference type="RefSeq" id="WP_344759619.1">
    <property type="nucleotide sequence ID" value="NZ_BAAAZU010000008.1"/>
</dbReference>
<name>A0ABP7MIS5_9GAMM</name>
<keyword evidence="7" id="KW-0762">Sugar transport</keyword>
<feature type="transmembrane region" description="Helical" evidence="11">
    <location>
        <begin position="391"/>
        <end position="410"/>
    </location>
</feature>
<comment type="subcellular location">
    <subcellularLocation>
        <location evidence="2">Cell inner membrane</location>
        <topology evidence="2">Multi-pass membrane protein</topology>
    </subcellularLocation>
</comment>
<keyword evidence="6" id="KW-0997">Cell inner membrane</keyword>
<dbReference type="CDD" id="cd17394">
    <property type="entry name" value="MFS_FucP_like"/>
    <property type="match status" value="1"/>
</dbReference>
<proteinExistence type="inferred from homology"/>
<gene>
    <name evidence="12" type="primary">fucP</name>
    <name evidence="12" type="ORF">GCM10022229_17660</name>
</gene>
<dbReference type="EMBL" id="BAAAZU010000008">
    <property type="protein sequence ID" value="GAA3924268.1"/>
    <property type="molecule type" value="Genomic_DNA"/>
</dbReference>
<dbReference type="Pfam" id="PF07690">
    <property type="entry name" value="MFS_1"/>
    <property type="match status" value="1"/>
</dbReference>
<keyword evidence="9 11" id="KW-1133">Transmembrane helix</keyword>
<dbReference type="InterPro" id="IPR050375">
    <property type="entry name" value="MFS_TsgA-like"/>
</dbReference>
<keyword evidence="8 11" id="KW-0812">Transmembrane</keyword>
<feature type="transmembrane region" description="Helical" evidence="11">
    <location>
        <begin position="9"/>
        <end position="28"/>
    </location>
</feature>
<dbReference type="NCBIfam" id="TIGR01272">
    <property type="entry name" value="gluP"/>
    <property type="match status" value="1"/>
</dbReference>
<evidence type="ECO:0000256" key="9">
    <source>
        <dbReference type="ARBA" id="ARBA00022989"/>
    </source>
</evidence>
<keyword evidence="10 11" id="KW-0472">Membrane</keyword>
<dbReference type="PANTHER" id="PTHR43702:SF3">
    <property type="entry name" value="PROTEIN TSGA"/>
    <property type="match status" value="1"/>
</dbReference>
<evidence type="ECO:0000313" key="12">
    <source>
        <dbReference type="EMBL" id="GAA3924268.1"/>
    </source>
</evidence>
<comment type="function">
    <text evidence="1">Intake of glucose and galactose.</text>
</comment>
<evidence type="ECO:0000256" key="8">
    <source>
        <dbReference type="ARBA" id="ARBA00022692"/>
    </source>
</evidence>
<keyword evidence="13" id="KW-1185">Reference proteome</keyword>
<reference evidence="13" key="1">
    <citation type="journal article" date="2019" name="Int. J. Syst. Evol. Microbiol.">
        <title>The Global Catalogue of Microorganisms (GCM) 10K type strain sequencing project: providing services to taxonomists for standard genome sequencing and annotation.</title>
        <authorList>
            <consortium name="The Broad Institute Genomics Platform"/>
            <consortium name="The Broad Institute Genome Sequencing Center for Infectious Disease"/>
            <person name="Wu L."/>
            <person name="Ma J."/>
        </authorList>
    </citation>
    <scope>NUCLEOTIDE SEQUENCE [LARGE SCALE GENOMIC DNA]</scope>
    <source>
        <strain evidence="13">JCM 16916</strain>
    </source>
</reference>
<protein>
    <submittedName>
        <fullName evidence="12">L-fucose:H+ symporter permease</fullName>
    </submittedName>
</protein>
<comment type="similarity">
    <text evidence="3">Belongs to the major facilitator superfamily. FHS transporter (TC 2.A.1.7) family.</text>
</comment>
<evidence type="ECO:0000256" key="4">
    <source>
        <dbReference type="ARBA" id="ARBA00022448"/>
    </source>
</evidence>
<evidence type="ECO:0000256" key="6">
    <source>
        <dbReference type="ARBA" id="ARBA00022519"/>
    </source>
</evidence>
<keyword evidence="5" id="KW-1003">Cell membrane</keyword>
<dbReference type="InterPro" id="IPR036259">
    <property type="entry name" value="MFS_trans_sf"/>
</dbReference>
<dbReference type="Gene3D" id="1.20.1250.20">
    <property type="entry name" value="MFS general substrate transporter like domains"/>
    <property type="match status" value="2"/>
</dbReference>
<evidence type="ECO:0000256" key="10">
    <source>
        <dbReference type="ARBA" id="ARBA00023136"/>
    </source>
</evidence>
<dbReference type="SUPFAM" id="SSF103473">
    <property type="entry name" value="MFS general substrate transporter"/>
    <property type="match status" value="1"/>
</dbReference>
<feature type="transmembrane region" description="Helical" evidence="11">
    <location>
        <begin position="193"/>
        <end position="211"/>
    </location>
</feature>
<feature type="transmembrane region" description="Helical" evidence="11">
    <location>
        <begin position="242"/>
        <end position="262"/>
    </location>
</feature>
<evidence type="ECO:0000256" key="5">
    <source>
        <dbReference type="ARBA" id="ARBA00022475"/>
    </source>
</evidence>
<feature type="transmembrane region" description="Helical" evidence="11">
    <location>
        <begin position="307"/>
        <end position="324"/>
    </location>
</feature>
<organism evidence="12 13">
    <name type="scientific">Luteimonas lutimaris</name>
    <dbReference type="NCBI Taxonomy" id="698645"/>
    <lineage>
        <taxon>Bacteria</taxon>
        <taxon>Pseudomonadati</taxon>
        <taxon>Pseudomonadota</taxon>
        <taxon>Gammaproteobacteria</taxon>
        <taxon>Lysobacterales</taxon>
        <taxon>Lysobacteraceae</taxon>
        <taxon>Luteimonas</taxon>
    </lineage>
</organism>
<evidence type="ECO:0000256" key="7">
    <source>
        <dbReference type="ARBA" id="ARBA00022597"/>
    </source>
</evidence>
<comment type="caution">
    <text evidence="12">The sequence shown here is derived from an EMBL/GenBank/DDBJ whole genome shotgun (WGS) entry which is preliminary data.</text>
</comment>
<feature type="transmembrane region" description="Helical" evidence="11">
    <location>
        <begin position="147"/>
        <end position="173"/>
    </location>
</feature>
<evidence type="ECO:0000256" key="2">
    <source>
        <dbReference type="ARBA" id="ARBA00004429"/>
    </source>
</evidence>
<evidence type="ECO:0000256" key="3">
    <source>
        <dbReference type="ARBA" id="ARBA00009120"/>
    </source>
</evidence>
<feature type="transmembrane region" description="Helical" evidence="11">
    <location>
        <begin position="330"/>
        <end position="354"/>
    </location>
</feature>
<dbReference type="Proteomes" id="UP001501727">
    <property type="component" value="Unassembled WGS sequence"/>
</dbReference>
<accession>A0ABP7MIS5</accession>
<feature type="transmembrane region" description="Helical" evidence="11">
    <location>
        <begin position="77"/>
        <end position="97"/>
    </location>
</feature>
<evidence type="ECO:0000256" key="1">
    <source>
        <dbReference type="ARBA" id="ARBA00003321"/>
    </source>
</evidence>
<dbReference type="InterPro" id="IPR005964">
    <property type="entry name" value="Glc/Gal_transptr_bac"/>
</dbReference>
<feature type="transmembrane region" description="Helical" evidence="11">
    <location>
        <begin position="366"/>
        <end position="385"/>
    </location>
</feature>
<feature type="transmembrane region" description="Helical" evidence="11">
    <location>
        <begin position="282"/>
        <end position="300"/>
    </location>
</feature>
<evidence type="ECO:0000313" key="13">
    <source>
        <dbReference type="Proteomes" id="UP001501727"/>
    </source>
</evidence>